<keyword evidence="5" id="KW-1185">Reference proteome</keyword>
<dbReference type="GO" id="GO:0004672">
    <property type="term" value="F:protein kinase activity"/>
    <property type="evidence" value="ECO:0007669"/>
    <property type="project" value="UniProtKB-ARBA"/>
</dbReference>
<feature type="domain" description="HPt" evidence="2">
    <location>
        <begin position="18"/>
        <end position="111"/>
    </location>
</feature>
<sequence length="115" mass="12895">MTRDLFDDKQFLASIAYDDELAVELIDAFLEDAPRRVRDLDAALEAGRAETAAKLSHSLKGMCGVVRSDSLSRLALEMEYAGREGRLDALREKFVRFTDALDQVAGLMTAFKREH</sequence>
<evidence type="ECO:0000259" key="2">
    <source>
        <dbReference type="PROSITE" id="PS50894"/>
    </source>
</evidence>
<feature type="modified residue" description="Phosphohistidine" evidence="1">
    <location>
        <position position="57"/>
    </location>
</feature>
<keyword evidence="1" id="KW-0597">Phosphoprotein</keyword>
<dbReference type="Gene3D" id="1.20.120.160">
    <property type="entry name" value="HPT domain"/>
    <property type="match status" value="1"/>
</dbReference>
<dbReference type="KEGG" id="dej:AWY79_04395"/>
<proteinExistence type="predicted"/>
<dbReference type="Pfam" id="PF01627">
    <property type="entry name" value="Hpt"/>
    <property type="match status" value="1"/>
</dbReference>
<dbReference type="Proteomes" id="UP000295506">
    <property type="component" value="Unassembled WGS sequence"/>
</dbReference>
<reference evidence="4 6" key="2">
    <citation type="submission" date="2019-03" db="EMBL/GenBank/DDBJ databases">
        <title>Genomic Encyclopedia of Type Strains, Phase IV (KMG-IV): sequencing the most valuable type-strain genomes for metagenomic binning, comparative biology and taxonomic classification.</title>
        <authorList>
            <person name="Goeker M."/>
        </authorList>
    </citation>
    <scope>NUCLEOTIDE SEQUENCE [LARGE SCALE GENOMIC DNA]</scope>
    <source>
        <strain evidence="4 6">DSM 101483</strain>
    </source>
</reference>
<dbReference type="EMBL" id="CP014206">
    <property type="protein sequence ID" value="AMK10408.1"/>
    <property type="molecule type" value="Genomic_DNA"/>
</dbReference>
<evidence type="ECO:0000313" key="5">
    <source>
        <dbReference type="Proteomes" id="UP000055611"/>
    </source>
</evidence>
<dbReference type="AlphaFoldDB" id="A0A126QL60"/>
<dbReference type="OrthoDB" id="5460420at2"/>
<organism evidence="4 6">
    <name type="scientific">Pseudodesulfovibrio indicus</name>
    <dbReference type="NCBI Taxonomy" id="1716143"/>
    <lineage>
        <taxon>Bacteria</taxon>
        <taxon>Pseudomonadati</taxon>
        <taxon>Thermodesulfobacteriota</taxon>
        <taxon>Desulfovibrionia</taxon>
        <taxon>Desulfovibrionales</taxon>
        <taxon>Desulfovibrionaceae</taxon>
    </lineage>
</organism>
<accession>A0A126QL60</accession>
<evidence type="ECO:0000313" key="6">
    <source>
        <dbReference type="Proteomes" id="UP000295506"/>
    </source>
</evidence>
<evidence type="ECO:0000313" key="4">
    <source>
        <dbReference type="EMBL" id="TDT89201.1"/>
    </source>
</evidence>
<gene>
    <name evidence="3" type="ORF">AWY79_04395</name>
    <name evidence="4" type="ORF">EDC59_104194</name>
</gene>
<dbReference type="EMBL" id="SOBK01000004">
    <property type="protein sequence ID" value="TDT89201.1"/>
    <property type="molecule type" value="Genomic_DNA"/>
</dbReference>
<reference evidence="3 5" key="1">
    <citation type="journal article" date="2016" name="Front. Microbiol.">
        <title>Genome Sequence of the Piezophilic, Mesophilic Sulfate-Reducing Bacterium Desulfovibrio indicus J2T.</title>
        <authorList>
            <person name="Cao J."/>
            <person name="Maignien L."/>
            <person name="Shao Z."/>
            <person name="Alain K."/>
            <person name="Jebbar M."/>
        </authorList>
    </citation>
    <scope>NUCLEOTIDE SEQUENCE [LARGE SCALE GENOMIC DNA]</scope>
    <source>
        <strain evidence="3 5">J2</strain>
    </source>
</reference>
<dbReference type="RefSeq" id="WP_066800836.1">
    <property type="nucleotide sequence ID" value="NZ_CP014206.1"/>
</dbReference>
<evidence type="ECO:0000313" key="3">
    <source>
        <dbReference type="EMBL" id="AMK10408.1"/>
    </source>
</evidence>
<dbReference type="InterPro" id="IPR008207">
    <property type="entry name" value="Sig_transdc_His_kin_Hpt_dom"/>
</dbReference>
<protein>
    <submittedName>
        <fullName evidence="3">Histidine phosphotransferase</fullName>
    </submittedName>
    <submittedName>
        <fullName evidence="4">Hpt domain-containing protein</fullName>
    </submittedName>
</protein>
<dbReference type="PROSITE" id="PS50894">
    <property type="entry name" value="HPT"/>
    <property type="match status" value="1"/>
</dbReference>
<dbReference type="GO" id="GO:0000160">
    <property type="term" value="P:phosphorelay signal transduction system"/>
    <property type="evidence" value="ECO:0007669"/>
    <property type="project" value="InterPro"/>
</dbReference>
<dbReference type="InterPro" id="IPR036641">
    <property type="entry name" value="HPT_dom_sf"/>
</dbReference>
<name>A0A126QL60_9BACT</name>
<dbReference type="Proteomes" id="UP000055611">
    <property type="component" value="Chromosome"/>
</dbReference>
<dbReference type="SUPFAM" id="SSF47226">
    <property type="entry name" value="Histidine-containing phosphotransfer domain, HPT domain"/>
    <property type="match status" value="1"/>
</dbReference>
<evidence type="ECO:0000256" key="1">
    <source>
        <dbReference type="PROSITE-ProRule" id="PRU00110"/>
    </source>
</evidence>